<organism evidence="2">
    <name type="scientific">uncultured Solirubrobacteraceae bacterium</name>
    <dbReference type="NCBI Taxonomy" id="1162706"/>
    <lineage>
        <taxon>Bacteria</taxon>
        <taxon>Bacillati</taxon>
        <taxon>Actinomycetota</taxon>
        <taxon>Thermoleophilia</taxon>
        <taxon>Solirubrobacterales</taxon>
        <taxon>Solirubrobacteraceae</taxon>
        <taxon>environmental samples</taxon>
    </lineage>
</organism>
<dbReference type="Pfam" id="PF20613">
    <property type="entry name" value="HipA_2"/>
    <property type="match status" value="1"/>
</dbReference>
<reference evidence="2" key="1">
    <citation type="submission" date="2020-02" db="EMBL/GenBank/DDBJ databases">
        <authorList>
            <person name="Meier V. D."/>
        </authorList>
    </citation>
    <scope>NUCLEOTIDE SEQUENCE</scope>
    <source>
        <strain evidence="2">AVDCRST_MAG85</strain>
    </source>
</reference>
<protein>
    <recommendedName>
        <fullName evidence="1">HipA-like kinase domain-containing protein</fullName>
    </recommendedName>
</protein>
<evidence type="ECO:0000259" key="1">
    <source>
        <dbReference type="Pfam" id="PF20613"/>
    </source>
</evidence>
<dbReference type="EMBL" id="CADCVT010000133">
    <property type="protein sequence ID" value="CAA9490753.1"/>
    <property type="molecule type" value="Genomic_DNA"/>
</dbReference>
<gene>
    <name evidence="2" type="ORF">AVDCRST_MAG85-1211</name>
</gene>
<feature type="domain" description="HipA-like kinase" evidence="1">
    <location>
        <begin position="14"/>
        <end position="216"/>
    </location>
</feature>
<dbReference type="AlphaFoldDB" id="A0A6J4S6B0"/>
<sequence length="246" mass="26113">MRTVAATRYVLPLREGGSMPGLVEATDDGLYVVKFRGAGQGPKALVAEVIAGELARALGLPVPEQVLVDVDVALGNAEPDPEIQDLIAASGGLNVGLDFLPGSLAFDEAAAARLDPALAADVVWLDALVMNVDRTPRNPNLLVWHGNLWLIDHGAALYVQHGDDFPATATRRFAAIRDHVLLPHAGSIADADARLAPRALAAVDDVVGLVPEDWIGDPDPYRAWLRERLSGSREFAEEAEDARAAA</sequence>
<evidence type="ECO:0000313" key="2">
    <source>
        <dbReference type="EMBL" id="CAA9490753.1"/>
    </source>
</evidence>
<accession>A0A6J4S6B0</accession>
<proteinExistence type="predicted"/>
<name>A0A6J4S6B0_9ACTN</name>
<dbReference type="InterPro" id="IPR046748">
    <property type="entry name" value="HipA_2"/>
</dbReference>